<protein>
    <submittedName>
        <fullName evidence="1">Uncharacterized protein</fullName>
    </submittedName>
</protein>
<evidence type="ECO:0000313" key="1">
    <source>
        <dbReference type="EMBL" id="JAH22477.1"/>
    </source>
</evidence>
<reference evidence="1" key="2">
    <citation type="journal article" date="2015" name="Fish Shellfish Immunol.">
        <title>Early steps in the European eel (Anguilla anguilla)-Vibrio vulnificus interaction in the gills: Role of the RtxA13 toxin.</title>
        <authorList>
            <person name="Callol A."/>
            <person name="Pajuelo D."/>
            <person name="Ebbesson L."/>
            <person name="Teles M."/>
            <person name="MacKenzie S."/>
            <person name="Amaro C."/>
        </authorList>
    </citation>
    <scope>NUCLEOTIDE SEQUENCE</scope>
</reference>
<dbReference type="EMBL" id="GBXM01086100">
    <property type="protein sequence ID" value="JAH22477.1"/>
    <property type="molecule type" value="Transcribed_RNA"/>
</dbReference>
<name>A0A0E9R150_ANGAN</name>
<accession>A0A0E9R150</accession>
<dbReference type="AlphaFoldDB" id="A0A0E9R150"/>
<reference evidence="1" key="1">
    <citation type="submission" date="2014-11" db="EMBL/GenBank/DDBJ databases">
        <authorList>
            <person name="Amaro Gonzalez C."/>
        </authorList>
    </citation>
    <scope>NUCLEOTIDE SEQUENCE</scope>
</reference>
<sequence>MVPTLSRIRRAYSENSIAAVKTTVVSTFKKRQRK</sequence>
<organism evidence="1">
    <name type="scientific">Anguilla anguilla</name>
    <name type="common">European freshwater eel</name>
    <name type="synonym">Muraena anguilla</name>
    <dbReference type="NCBI Taxonomy" id="7936"/>
    <lineage>
        <taxon>Eukaryota</taxon>
        <taxon>Metazoa</taxon>
        <taxon>Chordata</taxon>
        <taxon>Craniata</taxon>
        <taxon>Vertebrata</taxon>
        <taxon>Euteleostomi</taxon>
        <taxon>Actinopterygii</taxon>
        <taxon>Neopterygii</taxon>
        <taxon>Teleostei</taxon>
        <taxon>Anguilliformes</taxon>
        <taxon>Anguillidae</taxon>
        <taxon>Anguilla</taxon>
    </lineage>
</organism>
<proteinExistence type="predicted"/>